<dbReference type="AlphaFoldDB" id="A0A6B9V642"/>
<evidence type="ECO:0000256" key="1">
    <source>
        <dbReference type="SAM" id="SignalP"/>
    </source>
</evidence>
<sequence>MILIHQRFNLAFLVLFCASNLPKRMALTTNYFWNITNLIHCNDNMPKYVHMALYVIKP</sequence>
<feature type="chain" id="PRO_5025561260" evidence="1">
    <location>
        <begin position="27"/>
        <end position="58"/>
    </location>
</feature>
<proteinExistence type="predicted"/>
<gene>
    <name evidence="2" type="ORF">DS421_19g639680</name>
</gene>
<protein>
    <submittedName>
        <fullName evidence="2">Uncharacterized protein</fullName>
    </submittedName>
</protein>
<feature type="signal peptide" evidence="1">
    <location>
        <begin position="1"/>
        <end position="26"/>
    </location>
</feature>
<dbReference type="EMBL" id="CP031001">
    <property type="protein sequence ID" value="QHN75938.1"/>
    <property type="molecule type" value="Genomic_DNA"/>
</dbReference>
<reference evidence="2 3" key="1">
    <citation type="submission" date="2020-01" db="EMBL/GenBank/DDBJ databases">
        <title>Genome sequence of Arachis hypogaea, cultivar Shitouqi.</title>
        <authorList>
            <person name="Zhuang W."/>
            <person name="Chen H."/>
            <person name="Varshney R."/>
            <person name="Wang D."/>
            <person name="Ming R."/>
        </authorList>
    </citation>
    <scope>NUCLEOTIDE SEQUENCE [LARGE SCALE GENOMIC DNA]</scope>
    <source>
        <tissue evidence="2">Young leaf</tissue>
    </source>
</reference>
<evidence type="ECO:0000313" key="2">
    <source>
        <dbReference type="EMBL" id="QHN75938.1"/>
    </source>
</evidence>
<name>A0A6B9V642_ARAHY</name>
<organism evidence="2 3">
    <name type="scientific">Arachis hypogaea</name>
    <name type="common">Peanut</name>
    <dbReference type="NCBI Taxonomy" id="3818"/>
    <lineage>
        <taxon>Eukaryota</taxon>
        <taxon>Viridiplantae</taxon>
        <taxon>Streptophyta</taxon>
        <taxon>Embryophyta</taxon>
        <taxon>Tracheophyta</taxon>
        <taxon>Spermatophyta</taxon>
        <taxon>Magnoliopsida</taxon>
        <taxon>eudicotyledons</taxon>
        <taxon>Gunneridae</taxon>
        <taxon>Pentapetalae</taxon>
        <taxon>rosids</taxon>
        <taxon>fabids</taxon>
        <taxon>Fabales</taxon>
        <taxon>Fabaceae</taxon>
        <taxon>Papilionoideae</taxon>
        <taxon>50 kb inversion clade</taxon>
        <taxon>dalbergioids sensu lato</taxon>
        <taxon>Dalbergieae</taxon>
        <taxon>Pterocarpus clade</taxon>
        <taxon>Arachis</taxon>
    </lineage>
</organism>
<keyword evidence="1" id="KW-0732">Signal</keyword>
<evidence type="ECO:0000313" key="3">
    <source>
        <dbReference type="Proteomes" id="UP000464620"/>
    </source>
</evidence>
<dbReference type="Proteomes" id="UP000464620">
    <property type="component" value="Chromosome B09"/>
</dbReference>
<accession>A0A6B9V642</accession>